<dbReference type="SUPFAM" id="SSF53098">
    <property type="entry name" value="Ribonuclease H-like"/>
    <property type="match status" value="1"/>
</dbReference>
<sequence length="393" mass="44430">MFMERLDHMEKEHAGLWKQQVWMKPTDVSLQHKEMVRSFEVVAQGEQNRGLSTDLKDRMKEYFEQSGHRCRCVDFTRSYRVQVNDRSLDPDSWALEDSMIEFAGLHGPHEGRNLGGTFMSALEDMGLVDKFPTLTADNGSNNGTLMKIIRQPTPVYKERIQRLREAEASVFDAETLTHEEAEKLVSGSAEEEPIVTPAASASLSDIRELPNAATVITKICDILKLVPLSPQRYELFKPALKNLEEGRKCKAKEKEEERKARASGLILGIVTRWHSTILVIEWAFYLHDADWNLAQVLCGWSKMFQCASTFMSTTSKPTLGCSMDAFVSLVDFLDTISKSPPALGDPSILAGITACRDKFLKWCDRASAETEYYYLHHVSRLSPLISTKPQLFG</sequence>
<gene>
    <name evidence="1" type="ORF">SISNIDRAFT_485219</name>
</gene>
<evidence type="ECO:0000313" key="2">
    <source>
        <dbReference type="Proteomes" id="UP000076722"/>
    </source>
</evidence>
<organism evidence="1 2">
    <name type="scientific">Sistotremastrum niveocremeum HHB9708</name>
    <dbReference type="NCBI Taxonomy" id="1314777"/>
    <lineage>
        <taxon>Eukaryota</taxon>
        <taxon>Fungi</taxon>
        <taxon>Dikarya</taxon>
        <taxon>Basidiomycota</taxon>
        <taxon>Agaricomycotina</taxon>
        <taxon>Agaricomycetes</taxon>
        <taxon>Sistotremastrales</taxon>
        <taxon>Sistotremastraceae</taxon>
        <taxon>Sertulicium</taxon>
        <taxon>Sertulicium niveocremeum</taxon>
    </lineage>
</organism>
<accession>A0A164UWL3</accession>
<dbReference type="InterPro" id="IPR012337">
    <property type="entry name" value="RNaseH-like_sf"/>
</dbReference>
<name>A0A164UWL3_9AGAM</name>
<keyword evidence="2" id="KW-1185">Reference proteome</keyword>
<protein>
    <submittedName>
        <fullName evidence="1">Uncharacterized protein</fullName>
    </submittedName>
</protein>
<dbReference type="AlphaFoldDB" id="A0A164UWL3"/>
<reference evidence="1 2" key="1">
    <citation type="journal article" date="2016" name="Mol. Biol. Evol.">
        <title>Comparative Genomics of Early-Diverging Mushroom-Forming Fungi Provides Insights into the Origins of Lignocellulose Decay Capabilities.</title>
        <authorList>
            <person name="Nagy L.G."/>
            <person name="Riley R."/>
            <person name="Tritt A."/>
            <person name="Adam C."/>
            <person name="Daum C."/>
            <person name="Floudas D."/>
            <person name="Sun H."/>
            <person name="Yadav J.S."/>
            <person name="Pangilinan J."/>
            <person name="Larsson K.H."/>
            <person name="Matsuura K."/>
            <person name="Barry K."/>
            <person name="Labutti K."/>
            <person name="Kuo R."/>
            <person name="Ohm R.A."/>
            <person name="Bhattacharya S.S."/>
            <person name="Shirouzu T."/>
            <person name="Yoshinaga Y."/>
            <person name="Martin F.M."/>
            <person name="Grigoriev I.V."/>
            <person name="Hibbett D.S."/>
        </authorList>
    </citation>
    <scope>NUCLEOTIDE SEQUENCE [LARGE SCALE GENOMIC DNA]</scope>
    <source>
        <strain evidence="1 2">HHB9708</strain>
    </source>
</reference>
<proteinExistence type="predicted"/>
<dbReference type="Proteomes" id="UP000076722">
    <property type="component" value="Unassembled WGS sequence"/>
</dbReference>
<dbReference type="EMBL" id="KV419406">
    <property type="protein sequence ID" value="KZS93600.1"/>
    <property type="molecule type" value="Genomic_DNA"/>
</dbReference>
<evidence type="ECO:0000313" key="1">
    <source>
        <dbReference type="EMBL" id="KZS93600.1"/>
    </source>
</evidence>